<comment type="function">
    <text evidence="8">Component of the Mediator complex, a coactivator involved in the regulated transcription of nearly all RNA polymerase II-dependent genes. Mediator functions as a bridge to convey information from gene-specific regulatory proteins to the basal RNA polymerase II transcription machinery. Mediator is recruited to promoters by direct interactions with regulatory proteins and serves as a scaffold for the assembly of a functional preinitiation complex with RNA polymerase II and the general transcription factors.</text>
</comment>
<dbReference type="Pfam" id="PF05669">
    <property type="entry name" value="Med31"/>
    <property type="match status" value="1"/>
</dbReference>
<evidence type="ECO:0000256" key="8">
    <source>
        <dbReference type="RuleBase" id="RU364129"/>
    </source>
</evidence>
<gene>
    <name evidence="9" type="ORF">BJ085DRAFT_23115</name>
</gene>
<comment type="subunit">
    <text evidence="8">Component of the Mediator complex.</text>
</comment>
<reference evidence="10" key="1">
    <citation type="journal article" date="2018" name="Nat. Microbiol.">
        <title>Leveraging single-cell genomics to expand the fungal tree of life.</title>
        <authorList>
            <person name="Ahrendt S.R."/>
            <person name="Quandt C.A."/>
            <person name="Ciobanu D."/>
            <person name="Clum A."/>
            <person name="Salamov A."/>
            <person name="Andreopoulos B."/>
            <person name="Cheng J.F."/>
            <person name="Woyke T."/>
            <person name="Pelin A."/>
            <person name="Henrissat B."/>
            <person name="Reynolds N.K."/>
            <person name="Benny G.L."/>
            <person name="Smith M.E."/>
            <person name="James T.Y."/>
            <person name="Grigoriev I.V."/>
        </authorList>
    </citation>
    <scope>NUCLEOTIDE SEQUENCE [LARGE SCALE GENOMIC DNA]</scope>
    <source>
        <strain evidence="10">RSA 468</strain>
    </source>
</reference>
<comment type="subcellular location">
    <subcellularLocation>
        <location evidence="1 8">Nucleus</location>
    </subcellularLocation>
</comment>
<dbReference type="FunFam" id="1.10.10.1340:FF:000001">
    <property type="entry name" value="Mediator of RNA polymerase II transcription subunit 31"/>
    <property type="match status" value="1"/>
</dbReference>
<keyword evidence="4 8" id="KW-0805">Transcription regulation</keyword>
<dbReference type="InterPro" id="IPR038089">
    <property type="entry name" value="Med31_sf"/>
</dbReference>
<dbReference type="GO" id="GO:0003712">
    <property type="term" value="F:transcription coregulator activity"/>
    <property type="evidence" value="ECO:0007669"/>
    <property type="project" value="InterPro"/>
</dbReference>
<keyword evidence="10" id="KW-1185">Reference proteome</keyword>
<dbReference type="GO" id="GO:0006355">
    <property type="term" value="P:regulation of DNA-templated transcription"/>
    <property type="evidence" value="ECO:0007669"/>
    <property type="project" value="InterPro"/>
</dbReference>
<protein>
    <recommendedName>
        <fullName evidence="3 8">Mediator of RNA polymerase II transcription subunit 31</fullName>
    </recommendedName>
</protein>
<evidence type="ECO:0000256" key="4">
    <source>
        <dbReference type="ARBA" id="ARBA00023015"/>
    </source>
</evidence>
<proteinExistence type="inferred from homology"/>
<dbReference type="STRING" id="215637.A0A4V1J5L7"/>
<keyword evidence="6 8" id="KW-0804">Transcription</keyword>
<dbReference type="PANTHER" id="PTHR13186">
    <property type="entry name" value="MEDIATOR OF RNA POLYMERASE II TRANSCRIPTION SUBUNIT 31"/>
    <property type="match status" value="1"/>
</dbReference>
<evidence type="ECO:0000256" key="7">
    <source>
        <dbReference type="ARBA" id="ARBA00023242"/>
    </source>
</evidence>
<comment type="similarity">
    <text evidence="2 8">Belongs to the Mediator complex subunit 31 family.</text>
</comment>
<sequence length="137" mass="16522">MAEAQDNSVIPEAPPLVFDPNRERFQIELEFLQCLANPWYLNHLGQLQYFKDPQFVAYLNYLQYWKKPEYAKFIIYPHSLYFLDLLQHAEFREAIAKQDVATYIHQKQYFHWLFFRRGKPLSENPDEEEPSQPVPKP</sequence>
<evidence type="ECO:0000256" key="3">
    <source>
        <dbReference type="ARBA" id="ARBA00019660"/>
    </source>
</evidence>
<evidence type="ECO:0000256" key="6">
    <source>
        <dbReference type="ARBA" id="ARBA00023163"/>
    </source>
</evidence>
<dbReference type="GO" id="GO:0016592">
    <property type="term" value="C:mediator complex"/>
    <property type="evidence" value="ECO:0007669"/>
    <property type="project" value="InterPro"/>
</dbReference>
<keyword evidence="5 8" id="KW-0010">Activator</keyword>
<evidence type="ECO:0000313" key="10">
    <source>
        <dbReference type="Proteomes" id="UP000268162"/>
    </source>
</evidence>
<dbReference type="OrthoDB" id="10257739at2759"/>
<evidence type="ECO:0000256" key="1">
    <source>
        <dbReference type="ARBA" id="ARBA00004123"/>
    </source>
</evidence>
<name>A0A4V1J5L7_9FUNG</name>
<dbReference type="EMBL" id="ML002266">
    <property type="protein sequence ID" value="RKP39499.1"/>
    <property type="molecule type" value="Genomic_DNA"/>
</dbReference>
<dbReference type="AlphaFoldDB" id="A0A4V1J5L7"/>
<dbReference type="Gene3D" id="1.10.10.1340">
    <property type="entry name" value="Mediator of RNA polymerase II, submodule Med31 (Soh1)"/>
    <property type="match status" value="1"/>
</dbReference>
<organism evidence="9 10">
    <name type="scientific">Dimargaris cristalligena</name>
    <dbReference type="NCBI Taxonomy" id="215637"/>
    <lineage>
        <taxon>Eukaryota</taxon>
        <taxon>Fungi</taxon>
        <taxon>Fungi incertae sedis</taxon>
        <taxon>Zoopagomycota</taxon>
        <taxon>Kickxellomycotina</taxon>
        <taxon>Dimargaritomycetes</taxon>
        <taxon>Dimargaritales</taxon>
        <taxon>Dimargaritaceae</taxon>
        <taxon>Dimargaris</taxon>
    </lineage>
</organism>
<dbReference type="Proteomes" id="UP000268162">
    <property type="component" value="Unassembled WGS sequence"/>
</dbReference>
<evidence type="ECO:0000313" key="9">
    <source>
        <dbReference type="EMBL" id="RKP39499.1"/>
    </source>
</evidence>
<dbReference type="InterPro" id="IPR008831">
    <property type="entry name" value="Mediator_Med31"/>
</dbReference>
<evidence type="ECO:0000256" key="2">
    <source>
        <dbReference type="ARBA" id="ARBA00006378"/>
    </source>
</evidence>
<keyword evidence="7 8" id="KW-0539">Nucleus</keyword>
<evidence type="ECO:0000256" key="5">
    <source>
        <dbReference type="ARBA" id="ARBA00023159"/>
    </source>
</evidence>
<accession>A0A4V1J5L7</accession>